<dbReference type="PANTHER" id="PTHR48102">
    <property type="entry name" value="ATP-DEPENDENT CLP PROTEASE ATP-BINDING SUBUNIT CLPX-LIKE, MITOCHONDRIAL-RELATED"/>
    <property type="match status" value="1"/>
</dbReference>
<evidence type="ECO:0000313" key="5">
    <source>
        <dbReference type="EMBL" id="KAG8054430.1"/>
    </source>
</evidence>
<feature type="compositionally biased region" description="Basic and acidic residues" evidence="3">
    <location>
        <begin position="272"/>
        <end position="281"/>
    </location>
</feature>
<accession>A0A8J5S3X4</accession>
<organism evidence="5 6">
    <name type="scientific">Zizania palustris</name>
    <name type="common">Northern wild rice</name>
    <dbReference type="NCBI Taxonomy" id="103762"/>
    <lineage>
        <taxon>Eukaryota</taxon>
        <taxon>Viridiplantae</taxon>
        <taxon>Streptophyta</taxon>
        <taxon>Embryophyta</taxon>
        <taxon>Tracheophyta</taxon>
        <taxon>Spermatophyta</taxon>
        <taxon>Magnoliopsida</taxon>
        <taxon>Liliopsida</taxon>
        <taxon>Poales</taxon>
        <taxon>Poaceae</taxon>
        <taxon>BOP clade</taxon>
        <taxon>Oryzoideae</taxon>
        <taxon>Oryzeae</taxon>
        <taxon>Zizaniinae</taxon>
        <taxon>Zizania</taxon>
    </lineage>
</organism>
<reference evidence="5" key="1">
    <citation type="journal article" date="2021" name="bioRxiv">
        <title>Whole Genome Assembly and Annotation of Northern Wild Rice, Zizania palustris L., Supports a Whole Genome Duplication in the Zizania Genus.</title>
        <authorList>
            <person name="Haas M."/>
            <person name="Kono T."/>
            <person name="Macchietto M."/>
            <person name="Millas R."/>
            <person name="McGilp L."/>
            <person name="Shao M."/>
            <person name="Duquette J."/>
            <person name="Hirsch C.N."/>
            <person name="Kimball J."/>
        </authorList>
    </citation>
    <scope>NUCLEOTIDE SEQUENCE</scope>
    <source>
        <tissue evidence="5">Fresh leaf tissue</tissue>
    </source>
</reference>
<dbReference type="Pfam" id="PF07724">
    <property type="entry name" value="AAA_2"/>
    <property type="match status" value="1"/>
</dbReference>
<proteinExistence type="predicted"/>
<evidence type="ECO:0000256" key="2">
    <source>
        <dbReference type="ARBA" id="ARBA00022840"/>
    </source>
</evidence>
<dbReference type="PANTHER" id="PTHR48102:SF17">
    <property type="entry name" value="OS01G0886600 PROTEIN"/>
    <property type="match status" value="1"/>
</dbReference>
<dbReference type="Pfam" id="PF10431">
    <property type="entry name" value="ClpB_D2-small"/>
    <property type="match status" value="1"/>
</dbReference>
<dbReference type="GO" id="GO:0005524">
    <property type="term" value="F:ATP binding"/>
    <property type="evidence" value="ECO:0007669"/>
    <property type="project" value="UniProtKB-KW"/>
</dbReference>
<dbReference type="Proteomes" id="UP000729402">
    <property type="component" value="Unassembled WGS sequence"/>
</dbReference>
<name>A0A8J5S3X4_ZIZPA</name>
<comment type="caution">
    <text evidence="5">The sequence shown here is derived from an EMBL/GenBank/DDBJ whole genome shotgun (WGS) entry which is preliminary data.</text>
</comment>
<dbReference type="GO" id="GO:0005759">
    <property type="term" value="C:mitochondrial matrix"/>
    <property type="evidence" value="ECO:0007669"/>
    <property type="project" value="TreeGrafter"/>
</dbReference>
<evidence type="ECO:0000256" key="3">
    <source>
        <dbReference type="SAM" id="MobiDB-lite"/>
    </source>
</evidence>
<feature type="region of interest" description="Disordered" evidence="3">
    <location>
        <begin position="260"/>
        <end position="283"/>
    </location>
</feature>
<keyword evidence="6" id="KW-1185">Reference proteome</keyword>
<evidence type="ECO:0000256" key="1">
    <source>
        <dbReference type="ARBA" id="ARBA00022741"/>
    </source>
</evidence>
<evidence type="ECO:0000313" key="6">
    <source>
        <dbReference type="Proteomes" id="UP000729402"/>
    </source>
</evidence>
<dbReference type="OrthoDB" id="1721884at2759"/>
<dbReference type="GO" id="GO:0016887">
    <property type="term" value="F:ATP hydrolysis activity"/>
    <property type="evidence" value="ECO:0007669"/>
    <property type="project" value="InterPro"/>
</dbReference>
<dbReference type="InterPro" id="IPR050052">
    <property type="entry name" value="ATP-dep_Clp_protease_ClpX"/>
</dbReference>
<gene>
    <name evidence="5" type="ORF">GUJ93_ZPchr0001g31654</name>
</gene>
<protein>
    <recommendedName>
        <fullName evidence="4">Clp ATPase C-terminal domain-containing protein</fullName>
    </recommendedName>
</protein>
<reference evidence="5" key="2">
    <citation type="submission" date="2021-02" db="EMBL/GenBank/DDBJ databases">
        <authorList>
            <person name="Kimball J.A."/>
            <person name="Haas M.W."/>
            <person name="Macchietto M."/>
            <person name="Kono T."/>
            <person name="Duquette J."/>
            <person name="Shao M."/>
        </authorList>
    </citation>
    <scope>NUCLEOTIDE SEQUENCE</scope>
    <source>
        <tissue evidence="5">Fresh leaf tissue</tissue>
    </source>
</reference>
<keyword evidence="1" id="KW-0547">Nucleotide-binding</keyword>
<sequence>MVLSVAVYNHYKRIYNATVQKRAGYVGEDVESILQKLLLAADYNVQAAQQGIVYIDEVDKITKKAESANVSRDVSGEGVQQALLKILEGTVVSIPEKGSRKNSRNESIQIDTKDILFICGGAFVDLEKTISERRQDSSIGFGHHSYKHEKFWSYDPMVTSSLLESILTEPKNSLSRQYKKMFILNKVKLHFTDGALGLVAKKAMARNTGARGLRAILESILLEAISGGEAPLIFLPDAAAGVAVSLRIFPPPRPRLVVETSERARGSRKRARGDGVRRQEGSSRWGLPVVRSEALGKLGPSFGIGAGCGVGVGFGLIGGIGPDSLVCSWDLGLELDVE</sequence>
<feature type="domain" description="Clp ATPase C-terminal" evidence="4">
    <location>
        <begin position="158"/>
        <end position="248"/>
    </location>
</feature>
<dbReference type="InterPro" id="IPR019489">
    <property type="entry name" value="Clp_ATPase_C"/>
</dbReference>
<dbReference type="InterPro" id="IPR003959">
    <property type="entry name" value="ATPase_AAA_core"/>
</dbReference>
<evidence type="ECO:0000259" key="4">
    <source>
        <dbReference type="SMART" id="SM01086"/>
    </source>
</evidence>
<dbReference type="EMBL" id="JAAALK010000288">
    <property type="protein sequence ID" value="KAG8054430.1"/>
    <property type="molecule type" value="Genomic_DNA"/>
</dbReference>
<keyword evidence="2" id="KW-0067">ATP-binding</keyword>
<dbReference type="AlphaFoldDB" id="A0A8J5S3X4"/>
<dbReference type="SMART" id="SM01086">
    <property type="entry name" value="ClpB_D2-small"/>
    <property type="match status" value="1"/>
</dbReference>
<dbReference type="GO" id="GO:0051603">
    <property type="term" value="P:proteolysis involved in protein catabolic process"/>
    <property type="evidence" value="ECO:0007669"/>
    <property type="project" value="TreeGrafter"/>
</dbReference>